<evidence type="ECO:0000256" key="2">
    <source>
        <dbReference type="ARBA" id="ARBA00023125"/>
    </source>
</evidence>
<evidence type="ECO:0000313" key="6">
    <source>
        <dbReference type="Proteomes" id="UP000461730"/>
    </source>
</evidence>
<evidence type="ECO:0000256" key="3">
    <source>
        <dbReference type="ARBA" id="ARBA00023163"/>
    </source>
</evidence>
<dbReference type="InterPro" id="IPR050204">
    <property type="entry name" value="AraC_XylS_family_regulators"/>
</dbReference>
<dbReference type="EMBL" id="WRXN01000029">
    <property type="protein sequence ID" value="MVT12534.1"/>
    <property type="molecule type" value="Genomic_DNA"/>
</dbReference>
<dbReference type="InterPro" id="IPR046532">
    <property type="entry name" value="DUF6597"/>
</dbReference>
<dbReference type="Pfam" id="PF12833">
    <property type="entry name" value="HTH_18"/>
    <property type="match status" value="1"/>
</dbReference>
<keyword evidence="6" id="KW-1185">Reference proteome</keyword>
<dbReference type="GO" id="GO:0003700">
    <property type="term" value="F:DNA-binding transcription factor activity"/>
    <property type="evidence" value="ECO:0007669"/>
    <property type="project" value="InterPro"/>
</dbReference>
<keyword evidence="2" id="KW-0238">DNA-binding</keyword>
<dbReference type="Proteomes" id="UP000461730">
    <property type="component" value="Unassembled WGS sequence"/>
</dbReference>
<protein>
    <submittedName>
        <fullName evidence="5">Helix-turn-helix domain-containing protein</fullName>
    </submittedName>
</protein>
<gene>
    <name evidence="5" type="ORF">GO493_30060</name>
</gene>
<proteinExistence type="predicted"/>
<dbReference type="GO" id="GO:0043565">
    <property type="term" value="F:sequence-specific DNA binding"/>
    <property type="evidence" value="ECO:0007669"/>
    <property type="project" value="InterPro"/>
</dbReference>
<evidence type="ECO:0000313" key="5">
    <source>
        <dbReference type="EMBL" id="MVT12534.1"/>
    </source>
</evidence>
<dbReference type="RefSeq" id="WP_157309950.1">
    <property type="nucleotide sequence ID" value="NZ_WRXN01000029.1"/>
</dbReference>
<name>A0A7K1UDS3_9BACT</name>
<keyword evidence="1" id="KW-0805">Transcription regulation</keyword>
<dbReference type="PANTHER" id="PTHR46796:SF13">
    <property type="entry name" value="HTH-TYPE TRANSCRIPTIONAL ACTIVATOR RHAS"/>
    <property type="match status" value="1"/>
</dbReference>
<dbReference type="InterPro" id="IPR009057">
    <property type="entry name" value="Homeodomain-like_sf"/>
</dbReference>
<feature type="domain" description="HTH araC/xylS-type" evidence="4">
    <location>
        <begin position="159"/>
        <end position="260"/>
    </location>
</feature>
<accession>A0A7K1UDS3</accession>
<dbReference type="SUPFAM" id="SSF46689">
    <property type="entry name" value="Homeodomain-like"/>
    <property type="match status" value="1"/>
</dbReference>
<comment type="caution">
    <text evidence="5">The sequence shown here is derived from an EMBL/GenBank/DDBJ whole genome shotgun (WGS) entry which is preliminary data.</text>
</comment>
<sequence>MKYREFIPGEALRPYIQCYYIFESAAGFTLDDVVFPAGNMEVIFNLGDAVWQSAPAGSFTNTPQIELWGQITQPLAVRTMGRNCMLGIKFYPHTAACFFNENIGELNDQIYDTGDVLGKEFRELHARLQEETALGKRITLLEHFFMRKLLTVKRKDDKIALVGSIVHDLKTHGAESRITELAGKYRFTTRYIHKLFLQYTGVAPKHYAKLGRFQRSLALVQQGELSLTSIAYECGYFDQSHFIREFKAFTGIAPASYAANTYPFNDVLVKPD</sequence>
<dbReference type="Pfam" id="PF20240">
    <property type="entry name" value="DUF6597"/>
    <property type="match status" value="1"/>
</dbReference>
<dbReference type="AlphaFoldDB" id="A0A7K1UDS3"/>
<evidence type="ECO:0000259" key="4">
    <source>
        <dbReference type="PROSITE" id="PS01124"/>
    </source>
</evidence>
<dbReference type="SMART" id="SM00342">
    <property type="entry name" value="HTH_ARAC"/>
    <property type="match status" value="1"/>
</dbReference>
<evidence type="ECO:0000256" key="1">
    <source>
        <dbReference type="ARBA" id="ARBA00023015"/>
    </source>
</evidence>
<keyword evidence="3" id="KW-0804">Transcription</keyword>
<organism evidence="5 6">
    <name type="scientific">Chitinophaga tropicalis</name>
    <dbReference type="NCBI Taxonomy" id="2683588"/>
    <lineage>
        <taxon>Bacteria</taxon>
        <taxon>Pseudomonadati</taxon>
        <taxon>Bacteroidota</taxon>
        <taxon>Chitinophagia</taxon>
        <taxon>Chitinophagales</taxon>
        <taxon>Chitinophagaceae</taxon>
        <taxon>Chitinophaga</taxon>
    </lineage>
</organism>
<reference evidence="5 6" key="1">
    <citation type="submission" date="2019-12" db="EMBL/GenBank/DDBJ databases">
        <title>Chitinophaga sp. strain ysch24 (GDMCC 1.1355), whole genome shotgun sequence.</title>
        <authorList>
            <person name="Zhang X."/>
        </authorList>
    </citation>
    <scope>NUCLEOTIDE SEQUENCE [LARGE SCALE GENOMIC DNA]</scope>
    <source>
        <strain evidence="6">ysch24</strain>
    </source>
</reference>
<dbReference type="InterPro" id="IPR018060">
    <property type="entry name" value="HTH_AraC"/>
</dbReference>
<dbReference type="PROSITE" id="PS01124">
    <property type="entry name" value="HTH_ARAC_FAMILY_2"/>
    <property type="match status" value="1"/>
</dbReference>
<dbReference type="Gene3D" id="1.10.10.60">
    <property type="entry name" value="Homeodomain-like"/>
    <property type="match status" value="1"/>
</dbReference>
<dbReference type="PANTHER" id="PTHR46796">
    <property type="entry name" value="HTH-TYPE TRANSCRIPTIONAL ACTIVATOR RHAS-RELATED"/>
    <property type="match status" value="1"/>
</dbReference>